<name>A0AAN8JJM0_PATCE</name>
<keyword evidence="9" id="KW-1185">Reference proteome</keyword>
<gene>
    <name evidence="8" type="ORF">SNE40_015212</name>
</gene>
<feature type="transmembrane region" description="Helical" evidence="6">
    <location>
        <begin position="520"/>
        <end position="545"/>
    </location>
</feature>
<dbReference type="SUPFAM" id="SSF52091">
    <property type="entry name" value="SpoIIaa-like"/>
    <property type="match status" value="1"/>
</dbReference>
<feature type="transmembrane region" description="Helical" evidence="6">
    <location>
        <begin position="305"/>
        <end position="323"/>
    </location>
</feature>
<keyword evidence="2 6" id="KW-0812">Transmembrane</keyword>
<dbReference type="Pfam" id="PF00916">
    <property type="entry name" value="Sulfate_transp"/>
    <property type="match status" value="1"/>
</dbReference>
<dbReference type="InterPro" id="IPR001902">
    <property type="entry name" value="SLC26A/SulP_fam"/>
</dbReference>
<organism evidence="8 9">
    <name type="scientific">Patella caerulea</name>
    <name type="common">Rayed Mediterranean limpet</name>
    <dbReference type="NCBI Taxonomy" id="87958"/>
    <lineage>
        <taxon>Eukaryota</taxon>
        <taxon>Metazoa</taxon>
        <taxon>Spiralia</taxon>
        <taxon>Lophotrochozoa</taxon>
        <taxon>Mollusca</taxon>
        <taxon>Gastropoda</taxon>
        <taxon>Patellogastropoda</taxon>
        <taxon>Patelloidea</taxon>
        <taxon>Patellidae</taxon>
        <taxon>Patella</taxon>
    </lineage>
</organism>
<proteinExistence type="predicted"/>
<keyword evidence="4 6" id="KW-0472">Membrane</keyword>
<dbReference type="GO" id="GO:0008271">
    <property type="term" value="F:secondary active sulfate transmembrane transporter activity"/>
    <property type="evidence" value="ECO:0007669"/>
    <property type="project" value="InterPro"/>
</dbReference>
<keyword evidence="3 6" id="KW-1133">Transmembrane helix</keyword>
<dbReference type="GO" id="GO:0016020">
    <property type="term" value="C:membrane"/>
    <property type="evidence" value="ECO:0007669"/>
    <property type="project" value="UniProtKB-SubCell"/>
</dbReference>
<dbReference type="Proteomes" id="UP001347796">
    <property type="component" value="Unassembled WGS sequence"/>
</dbReference>
<evidence type="ECO:0000256" key="2">
    <source>
        <dbReference type="ARBA" id="ARBA00022692"/>
    </source>
</evidence>
<feature type="transmembrane region" description="Helical" evidence="6">
    <location>
        <begin position="226"/>
        <end position="248"/>
    </location>
</feature>
<comment type="subcellular location">
    <subcellularLocation>
        <location evidence="1">Membrane</location>
        <topology evidence="1">Multi-pass membrane protein</topology>
    </subcellularLocation>
</comment>
<dbReference type="AlphaFoldDB" id="A0AAN8JJM0"/>
<dbReference type="InterPro" id="IPR018045">
    <property type="entry name" value="S04_transporter_CS"/>
</dbReference>
<evidence type="ECO:0000256" key="6">
    <source>
        <dbReference type="SAM" id="Phobius"/>
    </source>
</evidence>
<evidence type="ECO:0000313" key="9">
    <source>
        <dbReference type="Proteomes" id="UP001347796"/>
    </source>
</evidence>
<accession>A0AAN8JJM0</accession>
<dbReference type="InterPro" id="IPR011547">
    <property type="entry name" value="SLC26A/SulP_dom"/>
</dbReference>
<comment type="caution">
    <text evidence="8">The sequence shown here is derived from an EMBL/GenBank/DDBJ whole genome shotgun (WGS) entry which is preliminary data.</text>
</comment>
<feature type="region of interest" description="Disordered" evidence="5">
    <location>
        <begin position="1"/>
        <end position="22"/>
    </location>
</feature>
<sequence length="805" mass="89586">MAASELYPVLPGDKDSPDPETALNEARMDLGFTPPKKQSRNILEKTFYRKRKTKPKVNRSYLIKRSLEKCRDYLPDSCECTTQCLKNFFCRIFPFIKIMQGYSLLYDFPSDLVAGLTVGIMHIPQGMAYALLTQLPPVYGLYTSFYPVLTYFLFGTSRHVSVGTFAVISLMVGAVVDKGHVAYQKLELLHVEAMAANLTSDHPMLNTTFLDGKNHLEKLEEIKVSYAMSVTFAVGALQMILGFLRLGFVTTFLSDPLISGFTTGAAVHVFSSQIKSAFGIAVGRYSGPLKLVYAYRDFFSNLHNANFVTMTATIVAICALIAIKEGINNNKSIKSKLKIPIPIELLVIVGGTVISFYLHLNKEFNVEIVGEVPRGLPPLNVEQLRFVPDLIGESFAICFTAFAISFAMAKILADKHNYEVDANQELLAYGISNMIGSMFSSFCCSGSLSRSMVQDNVGGKTQVTSLVSSLLVIIVLVSLGPVFETLPNCILAAIIIVSLKGLFLQFKELRRLWKVSKVDFCVWIVVFLSTVLLDVDLGLLVGLIFNLIPVLLRTQTPYTSLLGNVEGTDVYADISLHKQAKEIPGIKIFRFESALYYGNIQHFRKRLIKDTGLDPKALKQLKQAKAEADMAKQHKEICMATKTAWNDEPCNHSDTDQQPDTEDEREVDPYAIVLDGSTIQYIDSVTVRVLKEIVQEFAAVDVEVFLGECKAAVRGMLDKSGFYKYVPRRQVCATIHHAVRIAQRSHVLTPDQEFHALRKKAVSVDTIGSDYVMAPESSFVNLELLTSNNSSEDDSDDRRKDISVR</sequence>
<dbReference type="CDD" id="cd07042">
    <property type="entry name" value="STAS_SulP_like_sulfate_transporter"/>
    <property type="match status" value="1"/>
</dbReference>
<feature type="domain" description="STAS" evidence="7">
    <location>
        <begin position="576"/>
        <end position="742"/>
    </location>
</feature>
<reference evidence="8 9" key="1">
    <citation type="submission" date="2024-01" db="EMBL/GenBank/DDBJ databases">
        <title>The genome of the rayed Mediterranean limpet Patella caerulea (Linnaeus, 1758).</title>
        <authorList>
            <person name="Anh-Thu Weber A."/>
            <person name="Halstead-Nussloch G."/>
        </authorList>
    </citation>
    <scope>NUCLEOTIDE SEQUENCE [LARGE SCALE GENOMIC DNA]</scope>
    <source>
        <strain evidence="8">AATW-2023a</strain>
        <tissue evidence="8">Whole specimen</tissue>
    </source>
</reference>
<dbReference type="NCBIfam" id="TIGR00815">
    <property type="entry name" value="sulP"/>
    <property type="match status" value="1"/>
</dbReference>
<dbReference type="InterPro" id="IPR036513">
    <property type="entry name" value="STAS_dom_sf"/>
</dbReference>
<evidence type="ECO:0000256" key="3">
    <source>
        <dbReference type="ARBA" id="ARBA00022989"/>
    </source>
</evidence>
<feature type="transmembrane region" description="Helical" evidence="6">
    <location>
        <begin position="426"/>
        <end position="448"/>
    </location>
</feature>
<dbReference type="PROSITE" id="PS50801">
    <property type="entry name" value="STAS"/>
    <property type="match status" value="1"/>
</dbReference>
<feature type="transmembrane region" description="Helical" evidence="6">
    <location>
        <begin position="343"/>
        <end position="360"/>
    </location>
</feature>
<evidence type="ECO:0000256" key="4">
    <source>
        <dbReference type="ARBA" id="ARBA00023136"/>
    </source>
</evidence>
<dbReference type="PROSITE" id="PS01130">
    <property type="entry name" value="SLC26A"/>
    <property type="match status" value="1"/>
</dbReference>
<evidence type="ECO:0000313" key="8">
    <source>
        <dbReference type="EMBL" id="KAK6177021.1"/>
    </source>
</evidence>
<evidence type="ECO:0000256" key="1">
    <source>
        <dbReference type="ARBA" id="ARBA00004141"/>
    </source>
</evidence>
<feature type="transmembrane region" description="Helical" evidence="6">
    <location>
        <begin position="394"/>
        <end position="414"/>
    </location>
</feature>
<dbReference type="EMBL" id="JAZGQO010000010">
    <property type="protein sequence ID" value="KAK6177021.1"/>
    <property type="molecule type" value="Genomic_DNA"/>
</dbReference>
<feature type="transmembrane region" description="Helical" evidence="6">
    <location>
        <begin position="112"/>
        <end position="132"/>
    </location>
</feature>
<protein>
    <recommendedName>
        <fullName evidence="7">STAS domain-containing protein</fullName>
    </recommendedName>
</protein>
<dbReference type="PANTHER" id="PTHR11814">
    <property type="entry name" value="SULFATE TRANSPORTER"/>
    <property type="match status" value="1"/>
</dbReference>
<dbReference type="Pfam" id="PF01740">
    <property type="entry name" value="STAS"/>
    <property type="match status" value="1"/>
</dbReference>
<dbReference type="InterPro" id="IPR002645">
    <property type="entry name" value="STAS_dom"/>
</dbReference>
<evidence type="ECO:0000256" key="5">
    <source>
        <dbReference type="SAM" id="MobiDB-lite"/>
    </source>
</evidence>
<evidence type="ECO:0000259" key="7">
    <source>
        <dbReference type="PROSITE" id="PS50801"/>
    </source>
</evidence>
<dbReference type="Gene3D" id="3.30.750.24">
    <property type="entry name" value="STAS domain"/>
    <property type="match status" value="1"/>
</dbReference>
<feature type="transmembrane region" description="Helical" evidence="6">
    <location>
        <begin position="468"/>
        <end position="499"/>
    </location>
</feature>